<dbReference type="EMBL" id="RWGY01000004">
    <property type="protein sequence ID" value="TVU46756.1"/>
    <property type="molecule type" value="Genomic_DNA"/>
</dbReference>
<sequence length="171" mass="19018">MDRSSASRGATGSSACRRGDHWRLPHASCSHSKKLGDVTELQMALSFLLDSFFLHCPCLQQASSSKRSMRAVFVNDEGGLAVMFCMALRGTPEGDGDGLTVSELIGCAQARLKDLQPGKVKDVWLKLVKDLDIQRDKKGWGQAHFELLYCPFDMKKEAPNTFRQQFLMTSM</sequence>
<gene>
    <name evidence="1" type="ORF">EJB05_06314</name>
</gene>
<protein>
    <submittedName>
        <fullName evidence="1">Uncharacterized protein</fullName>
    </submittedName>
</protein>
<keyword evidence="2" id="KW-1185">Reference proteome</keyword>
<dbReference type="GO" id="GO:0008289">
    <property type="term" value="F:lipid binding"/>
    <property type="evidence" value="ECO:0007669"/>
    <property type="project" value="InterPro"/>
</dbReference>
<dbReference type="Gramene" id="TVU46756">
    <property type="protein sequence ID" value="TVU46756"/>
    <property type="gene ID" value="EJB05_06314"/>
</dbReference>
<organism evidence="1 2">
    <name type="scientific">Eragrostis curvula</name>
    <name type="common">weeping love grass</name>
    <dbReference type="NCBI Taxonomy" id="38414"/>
    <lineage>
        <taxon>Eukaryota</taxon>
        <taxon>Viridiplantae</taxon>
        <taxon>Streptophyta</taxon>
        <taxon>Embryophyta</taxon>
        <taxon>Tracheophyta</taxon>
        <taxon>Spermatophyta</taxon>
        <taxon>Magnoliopsida</taxon>
        <taxon>Liliopsida</taxon>
        <taxon>Poales</taxon>
        <taxon>Poaceae</taxon>
        <taxon>PACMAD clade</taxon>
        <taxon>Chloridoideae</taxon>
        <taxon>Eragrostideae</taxon>
        <taxon>Eragrostidinae</taxon>
        <taxon>Eragrostis</taxon>
    </lineage>
</organism>
<accession>A0A5J9WFM3</accession>
<dbReference type="Proteomes" id="UP000324897">
    <property type="component" value="Chromosome 5"/>
</dbReference>
<evidence type="ECO:0000313" key="1">
    <source>
        <dbReference type="EMBL" id="TVU46756.1"/>
    </source>
</evidence>
<dbReference type="OrthoDB" id="67700at2759"/>
<dbReference type="PANTHER" id="PTHR10774">
    <property type="entry name" value="EXTENDED SYNAPTOTAGMIN-RELATED"/>
    <property type="match status" value="1"/>
</dbReference>
<dbReference type="InterPro" id="IPR045050">
    <property type="entry name" value="Synaptotagmin_plant"/>
</dbReference>
<proteinExistence type="predicted"/>
<reference evidence="1 2" key="1">
    <citation type="journal article" date="2019" name="Sci. Rep.">
        <title>A high-quality genome of Eragrostis curvula grass provides insights into Poaceae evolution and supports new strategies to enhance forage quality.</title>
        <authorList>
            <person name="Carballo J."/>
            <person name="Santos B.A.C.M."/>
            <person name="Zappacosta D."/>
            <person name="Garbus I."/>
            <person name="Selva J.P."/>
            <person name="Gallo C.A."/>
            <person name="Diaz A."/>
            <person name="Albertini E."/>
            <person name="Caccamo M."/>
            <person name="Echenique V."/>
        </authorList>
    </citation>
    <scope>NUCLEOTIDE SEQUENCE [LARGE SCALE GENOMIC DNA]</scope>
    <source>
        <strain evidence="2">cv. Victoria</strain>
        <tissue evidence="1">Leaf</tissue>
    </source>
</reference>
<dbReference type="GO" id="GO:0005783">
    <property type="term" value="C:endoplasmic reticulum"/>
    <property type="evidence" value="ECO:0007669"/>
    <property type="project" value="TreeGrafter"/>
</dbReference>
<dbReference type="AlphaFoldDB" id="A0A5J9WFM3"/>
<comment type="caution">
    <text evidence="1">The sequence shown here is derived from an EMBL/GenBank/DDBJ whole genome shotgun (WGS) entry which is preliminary data.</text>
</comment>
<evidence type="ECO:0000313" key="2">
    <source>
        <dbReference type="Proteomes" id="UP000324897"/>
    </source>
</evidence>
<name>A0A5J9WFM3_9POAL</name>
<dbReference type="PANTHER" id="PTHR10774:SF149">
    <property type="entry name" value="SYNAPTOTAGMIN-5"/>
    <property type="match status" value="1"/>
</dbReference>